<dbReference type="AlphaFoldDB" id="A0A8H7Z3Y5"/>
<dbReference type="Proteomes" id="UP000670092">
    <property type="component" value="Unassembled WGS sequence"/>
</dbReference>
<keyword evidence="1" id="KW-0812">Transmembrane</keyword>
<evidence type="ECO:0000313" key="3">
    <source>
        <dbReference type="Proteomes" id="UP000670092"/>
    </source>
</evidence>
<accession>A0A8H7Z3Y5</accession>
<proteinExistence type="predicted"/>
<gene>
    <name evidence="2" type="ORF">I7I52_01797</name>
</gene>
<dbReference type="VEuPathDB" id="FungiDB:I7I52_01797"/>
<feature type="transmembrane region" description="Helical" evidence="1">
    <location>
        <begin position="30"/>
        <end position="47"/>
    </location>
</feature>
<organism evidence="2 3">
    <name type="scientific">Ajellomyces capsulatus</name>
    <name type="common">Darling's disease fungus</name>
    <name type="synonym">Histoplasma capsulatum</name>
    <dbReference type="NCBI Taxonomy" id="5037"/>
    <lineage>
        <taxon>Eukaryota</taxon>
        <taxon>Fungi</taxon>
        <taxon>Dikarya</taxon>
        <taxon>Ascomycota</taxon>
        <taxon>Pezizomycotina</taxon>
        <taxon>Eurotiomycetes</taxon>
        <taxon>Eurotiomycetidae</taxon>
        <taxon>Onygenales</taxon>
        <taxon>Ajellomycetaceae</taxon>
        <taxon>Histoplasma</taxon>
    </lineage>
</organism>
<evidence type="ECO:0000313" key="2">
    <source>
        <dbReference type="EMBL" id="KAG5303714.1"/>
    </source>
</evidence>
<keyword evidence="1" id="KW-1133">Transmembrane helix</keyword>
<name>A0A8H7Z3Y5_AJECA</name>
<evidence type="ECO:0000256" key="1">
    <source>
        <dbReference type="SAM" id="Phobius"/>
    </source>
</evidence>
<reference evidence="2 3" key="1">
    <citation type="submission" date="2021-01" db="EMBL/GenBank/DDBJ databases">
        <title>Chromosome-level genome assembly of a human fungal pathogen reveals clustering of transcriptionally co-regulated genes.</title>
        <authorList>
            <person name="Voorhies M."/>
            <person name="Cohen S."/>
            <person name="Shea T.P."/>
            <person name="Petrus S."/>
            <person name="Munoz J.F."/>
            <person name="Poplawski S."/>
            <person name="Goldman W.E."/>
            <person name="Michael T."/>
            <person name="Cuomo C.A."/>
            <person name="Sil A."/>
            <person name="Beyhan S."/>
        </authorList>
    </citation>
    <scope>NUCLEOTIDE SEQUENCE [LARGE SCALE GENOMIC DNA]</scope>
    <source>
        <strain evidence="2 3">G184AR</strain>
    </source>
</reference>
<sequence>MYGCRIGEAAHTPCFLLVISREIDTDFSSILFFPFLFPFSLLVFYKWLFSPTIYYYSLLLLFTWLIHHPCCI</sequence>
<dbReference type="EMBL" id="JAEVHI010000001">
    <property type="protein sequence ID" value="KAG5303714.1"/>
    <property type="molecule type" value="Genomic_DNA"/>
</dbReference>
<protein>
    <submittedName>
        <fullName evidence="2">Uncharacterized protein</fullName>
    </submittedName>
</protein>
<comment type="caution">
    <text evidence="2">The sequence shown here is derived from an EMBL/GenBank/DDBJ whole genome shotgun (WGS) entry which is preliminary data.</text>
</comment>
<keyword evidence="1" id="KW-0472">Membrane</keyword>